<proteinExistence type="predicted"/>
<organism evidence="2 3">
    <name type="scientific">Kibdelosporangium banguiense</name>
    <dbReference type="NCBI Taxonomy" id="1365924"/>
    <lineage>
        <taxon>Bacteria</taxon>
        <taxon>Bacillati</taxon>
        <taxon>Actinomycetota</taxon>
        <taxon>Actinomycetes</taxon>
        <taxon>Pseudonocardiales</taxon>
        <taxon>Pseudonocardiaceae</taxon>
        <taxon>Kibdelosporangium</taxon>
    </lineage>
</organism>
<dbReference type="InterPro" id="IPR034660">
    <property type="entry name" value="DinB/YfiT-like"/>
</dbReference>
<dbReference type="InterPro" id="IPR017517">
    <property type="entry name" value="Maleyloyr_isom"/>
</dbReference>
<reference evidence="2 3" key="1">
    <citation type="submission" date="2021-03" db="EMBL/GenBank/DDBJ databases">
        <title>Sequencing the genomes of 1000 actinobacteria strains.</title>
        <authorList>
            <person name="Klenk H.-P."/>
        </authorList>
    </citation>
    <scope>NUCLEOTIDE SEQUENCE [LARGE SCALE GENOMIC DNA]</scope>
    <source>
        <strain evidence="2 3">DSM 46670</strain>
    </source>
</reference>
<comment type="caution">
    <text evidence="2">The sequence shown here is derived from an EMBL/GenBank/DDBJ whole genome shotgun (WGS) entry which is preliminary data.</text>
</comment>
<dbReference type="InterPro" id="IPR017520">
    <property type="entry name" value="CHP03086"/>
</dbReference>
<accession>A0ABS4TML4</accession>
<dbReference type="NCBIfam" id="TIGR03083">
    <property type="entry name" value="maleylpyruvate isomerase family mycothiol-dependent enzyme"/>
    <property type="match status" value="1"/>
</dbReference>
<evidence type="ECO:0000313" key="2">
    <source>
        <dbReference type="EMBL" id="MBP2325652.1"/>
    </source>
</evidence>
<protein>
    <submittedName>
        <fullName evidence="2">Uncharacterized protein (TIGR03086 family)</fullName>
    </submittedName>
</protein>
<evidence type="ECO:0000313" key="3">
    <source>
        <dbReference type="Proteomes" id="UP001519332"/>
    </source>
</evidence>
<name>A0ABS4TML4_9PSEU</name>
<dbReference type="InterPro" id="IPR024344">
    <property type="entry name" value="MDMPI_metal-binding"/>
</dbReference>
<dbReference type="Proteomes" id="UP001519332">
    <property type="component" value="Unassembled WGS sequence"/>
</dbReference>
<dbReference type="Pfam" id="PF11716">
    <property type="entry name" value="MDMPI_N"/>
    <property type="match status" value="1"/>
</dbReference>
<dbReference type="RefSeq" id="WP_209642826.1">
    <property type="nucleotide sequence ID" value="NZ_JAGINW010000001.1"/>
</dbReference>
<dbReference type="EMBL" id="JAGINW010000001">
    <property type="protein sequence ID" value="MBP2325652.1"/>
    <property type="molecule type" value="Genomic_DNA"/>
</dbReference>
<gene>
    <name evidence="2" type="ORF">JOF56_006037</name>
</gene>
<dbReference type="SUPFAM" id="SSF109854">
    <property type="entry name" value="DinB/YfiT-like putative metalloenzymes"/>
    <property type="match status" value="1"/>
</dbReference>
<evidence type="ECO:0000259" key="1">
    <source>
        <dbReference type="Pfam" id="PF11716"/>
    </source>
</evidence>
<keyword evidence="3" id="KW-1185">Reference proteome</keyword>
<dbReference type="NCBIfam" id="TIGR03086">
    <property type="entry name" value="TIGR03086 family metal-binding protein"/>
    <property type="match status" value="1"/>
</dbReference>
<feature type="domain" description="Mycothiol-dependent maleylpyruvate isomerase metal-binding" evidence="1">
    <location>
        <begin position="15"/>
        <end position="129"/>
    </location>
</feature>
<sequence length="185" mass="19596">MTPPLIGGPELLERAIAYTLGSLHLVSPQSLRSPTPCRAWDLRALLVHMNDSLAALHEAVDSGHVGLTANTGEPAADLVAQLKDRACGLLGAWSVPASRRVRIADRELTNVIVSCAGAVEIAVHGWDVARACGVDRAVPDRLAEELLQLAELFVSAEDRPERFAQPVGSDGSAGDRLVAFLGRVP</sequence>